<sequence>MNIENDGACLVFDGDIEEMQKITPEVEVDGVKVDVTPSALNRVEDLEKFRCDISIDQIAHNLGFKVTVFDGRKIYHGSKQGLKLFFIAKSLSGIEKILMFSFGEFQPRRFICIFEGVLEA</sequence>
<dbReference type="RefSeq" id="WP_216006980.1">
    <property type="nucleotide sequence ID" value="NZ_JAHKPV010000001.1"/>
</dbReference>
<protein>
    <submittedName>
        <fullName evidence="1">Uncharacterized protein</fullName>
    </submittedName>
</protein>
<gene>
    <name evidence="1" type="ORF">KO508_03830</name>
</gene>
<proteinExistence type="predicted"/>
<organism evidence="1 2">
    <name type="scientific">Marinobacter salexigens</name>
    <dbReference type="NCBI Taxonomy" id="1925763"/>
    <lineage>
        <taxon>Bacteria</taxon>
        <taxon>Pseudomonadati</taxon>
        <taxon>Pseudomonadota</taxon>
        <taxon>Gammaproteobacteria</taxon>
        <taxon>Pseudomonadales</taxon>
        <taxon>Marinobacteraceae</taxon>
        <taxon>Marinobacter</taxon>
    </lineage>
</organism>
<dbReference type="Proteomes" id="UP000753376">
    <property type="component" value="Unassembled WGS sequence"/>
</dbReference>
<comment type="caution">
    <text evidence="1">The sequence shown here is derived from an EMBL/GenBank/DDBJ whole genome shotgun (WGS) entry which is preliminary data.</text>
</comment>
<accession>A0ABS6A601</accession>
<evidence type="ECO:0000313" key="2">
    <source>
        <dbReference type="Proteomes" id="UP000753376"/>
    </source>
</evidence>
<dbReference type="EMBL" id="JAHKPV010000001">
    <property type="protein sequence ID" value="MBU2873130.1"/>
    <property type="molecule type" value="Genomic_DNA"/>
</dbReference>
<name>A0ABS6A601_9GAMM</name>
<reference evidence="1 2" key="1">
    <citation type="submission" date="2021-05" db="EMBL/GenBank/DDBJ databases">
        <title>Draft genomes of bacteria isolated from model marine particles.</title>
        <authorList>
            <person name="Datta M.S."/>
            <person name="Schwartzman J.A."/>
            <person name="Enke T.N."/>
            <person name="Saavedra J."/>
            <person name="Cermak N."/>
            <person name="Cordero O.X."/>
        </authorList>
    </citation>
    <scope>NUCLEOTIDE SEQUENCE [LARGE SCALE GENOMIC DNA]</scope>
    <source>
        <strain evidence="1 2">D2M19</strain>
    </source>
</reference>
<evidence type="ECO:0000313" key="1">
    <source>
        <dbReference type="EMBL" id="MBU2873130.1"/>
    </source>
</evidence>
<keyword evidence="2" id="KW-1185">Reference proteome</keyword>